<accession>A0AA38KPK6</accession>
<dbReference type="PANTHER" id="PTHR42791:SF1">
    <property type="entry name" value="N-ACETYLTRANSFERASE DOMAIN-CONTAINING PROTEIN"/>
    <property type="match status" value="1"/>
</dbReference>
<protein>
    <recommendedName>
        <fullName evidence="3">N-acetyltransferase domain-containing protein</fullName>
    </recommendedName>
</protein>
<comment type="caution">
    <text evidence="1">The sequence shown here is derived from an EMBL/GenBank/DDBJ whole genome shotgun (WGS) entry which is preliminary data.</text>
</comment>
<dbReference type="AlphaFoldDB" id="A0AA38KPK6"/>
<evidence type="ECO:0008006" key="3">
    <source>
        <dbReference type="Google" id="ProtNLM"/>
    </source>
</evidence>
<keyword evidence="2" id="KW-1185">Reference proteome</keyword>
<dbReference type="InterPro" id="IPR016181">
    <property type="entry name" value="Acyl_CoA_acyltransferase"/>
</dbReference>
<dbReference type="Gene3D" id="3.40.630.30">
    <property type="match status" value="1"/>
</dbReference>
<evidence type="ECO:0000313" key="2">
    <source>
        <dbReference type="Proteomes" id="UP001163798"/>
    </source>
</evidence>
<dbReference type="EMBL" id="MU793346">
    <property type="protein sequence ID" value="KAJ3785309.1"/>
    <property type="molecule type" value="Genomic_DNA"/>
</dbReference>
<organism evidence="1 2">
    <name type="scientific">Lentinula aff. detonsa</name>
    <dbReference type="NCBI Taxonomy" id="2804958"/>
    <lineage>
        <taxon>Eukaryota</taxon>
        <taxon>Fungi</taxon>
        <taxon>Dikarya</taxon>
        <taxon>Basidiomycota</taxon>
        <taxon>Agaricomycotina</taxon>
        <taxon>Agaricomycetes</taxon>
        <taxon>Agaricomycetidae</taxon>
        <taxon>Agaricales</taxon>
        <taxon>Marasmiineae</taxon>
        <taxon>Omphalotaceae</taxon>
        <taxon>Lentinula</taxon>
    </lineage>
</organism>
<proteinExistence type="predicted"/>
<dbReference type="Proteomes" id="UP001163798">
    <property type="component" value="Unassembled WGS sequence"/>
</dbReference>
<dbReference type="SUPFAM" id="SSF55729">
    <property type="entry name" value="Acyl-CoA N-acyltransferases (Nat)"/>
    <property type="match status" value="1"/>
</dbReference>
<name>A0AA38KPK6_9AGAR</name>
<reference evidence="1" key="1">
    <citation type="submission" date="2022-08" db="EMBL/GenBank/DDBJ databases">
        <authorList>
            <consortium name="DOE Joint Genome Institute"/>
            <person name="Min B."/>
            <person name="Riley R."/>
            <person name="Sierra-Patev S."/>
            <person name="Naranjo-Ortiz M."/>
            <person name="Looney B."/>
            <person name="Konkel Z."/>
            <person name="Slot J.C."/>
            <person name="Sakamoto Y."/>
            <person name="Steenwyk J.L."/>
            <person name="Rokas A."/>
            <person name="Carro J."/>
            <person name="Camarero S."/>
            <person name="Ferreira P."/>
            <person name="Molpeceres G."/>
            <person name="Ruiz-Duenas F.J."/>
            <person name="Serrano A."/>
            <person name="Henrissat B."/>
            <person name="Drula E."/>
            <person name="Hughes K.W."/>
            <person name="Mata J.L."/>
            <person name="Ishikawa N.K."/>
            <person name="Vargas-Isla R."/>
            <person name="Ushijima S."/>
            <person name="Smith C.A."/>
            <person name="Ahrendt S."/>
            <person name="Andreopoulos W."/>
            <person name="He G."/>
            <person name="Labutti K."/>
            <person name="Lipzen A."/>
            <person name="Ng V."/>
            <person name="Sandor L."/>
            <person name="Barry K."/>
            <person name="Martinez A.T."/>
            <person name="Xiao Y."/>
            <person name="Gibbons J.G."/>
            <person name="Terashima K."/>
            <person name="Hibbett D.S."/>
            <person name="Grigoriev I.V."/>
        </authorList>
    </citation>
    <scope>NUCLEOTIDE SEQUENCE</scope>
    <source>
        <strain evidence="1">TFB10291</strain>
    </source>
</reference>
<gene>
    <name evidence="1" type="ORF">GGU10DRAFT_355299</name>
</gene>
<dbReference type="PANTHER" id="PTHR42791">
    <property type="entry name" value="GNAT FAMILY ACETYLTRANSFERASE"/>
    <property type="match status" value="1"/>
</dbReference>
<evidence type="ECO:0000313" key="1">
    <source>
        <dbReference type="EMBL" id="KAJ3785309.1"/>
    </source>
</evidence>
<sequence>MLRQSTSSDVAPFTVTKGTEAFMIREARLDELVSIGWVAAEAFINDTMAHYLSSATKPMSITSKADLRALYDLYYFLYKACMIGGGRAVVALPTESSSGATKIAAAACWYPPGKRIKVFNALRSGILRCIRNWGLRGFMRVSEEYTSITHGVFERTFTAKAMGIPVSDVASKGRRNKRKTLLESDSWYLQLMFSSKQYEGRGLMSTLMREGFAYAHSVTPGIPITLDASSSRARDRYMHLGYELMEPQTMIGVQRVGSQGIAPSKNNHERIELTGVPYWCMVNWEPTKSLHWKEKDTSEA</sequence>
<dbReference type="InterPro" id="IPR052523">
    <property type="entry name" value="Trichothecene_AcTrans"/>
</dbReference>